<keyword evidence="3" id="KW-1185">Reference proteome</keyword>
<evidence type="ECO:0000313" key="3">
    <source>
        <dbReference type="Proteomes" id="UP001597469"/>
    </source>
</evidence>
<organism evidence="2 3">
    <name type="scientific">Spirosoma soli</name>
    <dbReference type="NCBI Taxonomy" id="1770529"/>
    <lineage>
        <taxon>Bacteria</taxon>
        <taxon>Pseudomonadati</taxon>
        <taxon>Bacteroidota</taxon>
        <taxon>Cytophagia</taxon>
        <taxon>Cytophagales</taxon>
        <taxon>Cytophagaceae</taxon>
        <taxon>Spirosoma</taxon>
    </lineage>
</organism>
<accession>A0ABW5M3W4</accession>
<gene>
    <name evidence="2" type="ORF">ACFSUS_11505</name>
</gene>
<evidence type="ECO:0000313" key="2">
    <source>
        <dbReference type="EMBL" id="MFD2571262.1"/>
    </source>
</evidence>
<evidence type="ECO:0008006" key="4">
    <source>
        <dbReference type="Google" id="ProtNLM"/>
    </source>
</evidence>
<keyword evidence="1" id="KW-0472">Membrane</keyword>
<dbReference type="Proteomes" id="UP001597469">
    <property type="component" value="Unassembled WGS sequence"/>
</dbReference>
<keyword evidence="1" id="KW-1133">Transmembrane helix</keyword>
<feature type="transmembrane region" description="Helical" evidence="1">
    <location>
        <begin position="109"/>
        <end position="129"/>
    </location>
</feature>
<feature type="transmembrane region" description="Helical" evidence="1">
    <location>
        <begin position="180"/>
        <end position="201"/>
    </location>
</feature>
<sequence>MKTKLFANPFYCYVLSFGLALLIYSWGWSEIYPTLTADVSIFLISSFMIALYLGKKISYKIEYKKITGSDASKSIIMLIILSYIVEFTYNKGIPIFLLFSGADLAYMDFGIPTFHVILHTFTCFYTVYTFHQYTSTKDNRLLLFVIILLLPNILIVNRGALIMTLTACLIVYLFSIGKVLLSRVVVLLISACIFFYGFGYLGNARSFNGDPYAFLRLTKATDNYTESLIPKEYYWFYIYASSPFANFQNATLTSVKHRYDVGTFITWELLPDFISKRIVPMEADYDGLNRLDYSINPILTVGSIYFEPYIRLGWYGPILVFLFYVTFVYFYIKTFPRHSKYFTSGLAILCVISVFNMFENMINFSGLSFQMLFPFILSRLERYRVRFIGFNVNRVRFPLFAKKIRFKI</sequence>
<proteinExistence type="predicted"/>
<dbReference type="EMBL" id="JBHULN010000006">
    <property type="protein sequence ID" value="MFD2571262.1"/>
    <property type="molecule type" value="Genomic_DNA"/>
</dbReference>
<name>A0ABW5M3W4_9BACT</name>
<feature type="transmembrane region" description="Helical" evidence="1">
    <location>
        <begin position="12"/>
        <end position="29"/>
    </location>
</feature>
<feature type="transmembrane region" description="Helical" evidence="1">
    <location>
        <begin position="141"/>
        <end position="174"/>
    </location>
</feature>
<evidence type="ECO:0000256" key="1">
    <source>
        <dbReference type="SAM" id="Phobius"/>
    </source>
</evidence>
<feature type="transmembrane region" description="Helical" evidence="1">
    <location>
        <begin position="312"/>
        <end position="332"/>
    </location>
</feature>
<feature type="transmembrane region" description="Helical" evidence="1">
    <location>
        <begin position="35"/>
        <end position="54"/>
    </location>
</feature>
<dbReference type="RefSeq" id="WP_381522642.1">
    <property type="nucleotide sequence ID" value="NZ_JBHULN010000006.1"/>
</dbReference>
<feature type="transmembrane region" description="Helical" evidence="1">
    <location>
        <begin position="344"/>
        <end position="377"/>
    </location>
</feature>
<reference evidence="3" key="1">
    <citation type="journal article" date="2019" name="Int. J. Syst. Evol. Microbiol.">
        <title>The Global Catalogue of Microorganisms (GCM) 10K type strain sequencing project: providing services to taxonomists for standard genome sequencing and annotation.</title>
        <authorList>
            <consortium name="The Broad Institute Genomics Platform"/>
            <consortium name="The Broad Institute Genome Sequencing Center for Infectious Disease"/>
            <person name="Wu L."/>
            <person name="Ma J."/>
        </authorList>
    </citation>
    <scope>NUCLEOTIDE SEQUENCE [LARGE SCALE GENOMIC DNA]</scope>
    <source>
        <strain evidence="3">KCTC 42805</strain>
    </source>
</reference>
<feature type="transmembrane region" description="Helical" evidence="1">
    <location>
        <begin position="75"/>
        <end position="97"/>
    </location>
</feature>
<keyword evidence="1" id="KW-0812">Transmembrane</keyword>
<comment type="caution">
    <text evidence="2">The sequence shown here is derived from an EMBL/GenBank/DDBJ whole genome shotgun (WGS) entry which is preliminary data.</text>
</comment>
<protein>
    <recommendedName>
        <fullName evidence="4">Oligosaccharide repeat unit polymerase</fullName>
    </recommendedName>
</protein>